<evidence type="ECO:0000256" key="2">
    <source>
        <dbReference type="ARBA" id="ARBA00022448"/>
    </source>
</evidence>
<keyword evidence="3" id="KW-0547">Nucleotide-binding</keyword>
<dbReference type="InterPro" id="IPR017871">
    <property type="entry name" value="ABC_transporter-like_CS"/>
</dbReference>
<dbReference type="InterPro" id="IPR003593">
    <property type="entry name" value="AAA+_ATPase"/>
</dbReference>
<evidence type="ECO:0000313" key="6">
    <source>
        <dbReference type="EMBL" id="MFB9751597.1"/>
    </source>
</evidence>
<protein>
    <submittedName>
        <fullName evidence="6">ABC transporter ATP-binding protein</fullName>
    </submittedName>
</protein>
<dbReference type="PANTHER" id="PTHR43335:SF4">
    <property type="entry name" value="ABC TRANSPORTER, ATP-BINDING PROTEIN"/>
    <property type="match status" value="1"/>
</dbReference>
<dbReference type="SUPFAM" id="SSF52540">
    <property type="entry name" value="P-loop containing nucleoside triphosphate hydrolases"/>
    <property type="match status" value="1"/>
</dbReference>
<feature type="domain" description="ABC transporter" evidence="5">
    <location>
        <begin position="5"/>
        <end position="233"/>
    </location>
</feature>
<reference evidence="6 7" key="1">
    <citation type="submission" date="2024-09" db="EMBL/GenBank/DDBJ databases">
        <authorList>
            <person name="Sun Q."/>
            <person name="Mori K."/>
        </authorList>
    </citation>
    <scope>NUCLEOTIDE SEQUENCE [LARGE SCALE GENOMIC DNA]</scope>
    <source>
        <strain evidence="6 7">JCM 12520</strain>
    </source>
</reference>
<dbReference type="EMBL" id="JBHMAG010000007">
    <property type="protein sequence ID" value="MFB9751597.1"/>
    <property type="molecule type" value="Genomic_DNA"/>
</dbReference>
<evidence type="ECO:0000256" key="4">
    <source>
        <dbReference type="ARBA" id="ARBA00022840"/>
    </source>
</evidence>
<proteinExistence type="inferred from homology"/>
<dbReference type="RefSeq" id="WP_344912267.1">
    <property type="nucleotide sequence ID" value="NZ_BAAAYO010000010.1"/>
</dbReference>
<accession>A0ABV5VTR1</accession>
<dbReference type="SMART" id="SM00382">
    <property type="entry name" value="AAA"/>
    <property type="match status" value="1"/>
</dbReference>
<comment type="caution">
    <text evidence="6">The sequence shown here is derived from an EMBL/GenBank/DDBJ whole genome shotgun (WGS) entry which is preliminary data.</text>
</comment>
<name>A0ABV5VTR1_9BACL</name>
<dbReference type="Proteomes" id="UP001589619">
    <property type="component" value="Unassembled WGS sequence"/>
</dbReference>
<evidence type="ECO:0000313" key="7">
    <source>
        <dbReference type="Proteomes" id="UP001589619"/>
    </source>
</evidence>
<evidence type="ECO:0000256" key="1">
    <source>
        <dbReference type="ARBA" id="ARBA00005417"/>
    </source>
</evidence>
<keyword evidence="4 6" id="KW-0067">ATP-binding</keyword>
<keyword evidence="7" id="KW-1185">Reference proteome</keyword>
<dbReference type="PROSITE" id="PS50893">
    <property type="entry name" value="ABC_TRANSPORTER_2"/>
    <property type="match status" value="1"/>
</dbReference>
<dbReference type="Pfam" id="PF00005">
    <property type="entry name" value="ABC_tran"/>
    <property type="match status" value="1"/>
</dbReference>
<gene>
    <name evidence="6" type="ORF">ACFFNY_08440</name>
</gene>
<organism evidence="6 7">
    <name type="scientific">Paenibacillus hodogayensis</name>
    <dbReference type="NCBI Taxonomy" id="279208"/>
    <lineage>
        <taxon>Bacteria</taxon>
        <taxon>Bacillati</taxon>
        <taxon>Bacillota</taxon>
        <taxon>Bacilli</taxon>
        <taxon>Bacillales</taxon>
        <taxon>Paenibacillaceae</taxon>
        <taxon>Paenibacillus</taxon>
    </lineage>
</organism>
<dbReference type="PANTHER" id="PTHR43335">
    <property type="entry name" value="ABC TRANSPORTER, ATP-BINDING PROTEIN"/>
    <property type="match status" value="1"/>
</dbReference>
<dbReference type="GO" id="GO:0005524">
    <property type="term" value="F:ATP binding"/>
    <property type="evidence" value="ECO:0007669"/>
    <property type="project" value="UniProtKB-KW"/>
</dbReference>
<sequence length="249" mass="27603">MEAVLQVRQLNKRYRNGRGVRNVNLEVRRGDIYGLCGPNGSGKTTVLKLATGLGRADSGEVLLFGDDIRERFEPAMRRVGCMVEAADAYEYMSGYDNLKLSARLYPGLKPSRIDEVLELVGLARYAREKAGGYSLGMKQRLALAMTLLHDPELIILDEPANGLDIEGTVELRELIVNLAAHRGTTFLISSHMLDEMERLCSRIGLMYGGALVREGSIGELTSGVRLEQAYLSEIRKAKEQEGIRDDRSV</sequence>
<dbReference type="PROSITE" id="PS00211">
    <property type="entry name" value="ABC_TRANSPORTER_1"/>
    <property type="match status" value="1"/>
</dbReference>
<evidence type="ECO:0000256" key="3">
    <source>
        <dbReference type="ARBA" id="ARBA00022741"/>
    </source>
</evidence>
<dbReference type="Gene3D" id="3.40.50.300">
    <property type="entry name" value="P-loop containing nucleotide triphosphate hydrolases"/>
    <property type="match status" value="1"/>
</dbReference>
<keyword evidence="2" id="KW-0813">Transport</keyword>
<dbReference type="InterPro" id="IPR003439">
    <property type="entry name" value="ABC_transporter-like_ATP-bd"/>
</dbReference>
<dbReference type="InterPro" id="IPR027417">
    <property type="entry name" value="P-loop_NTPase"/>
</dbReference>
<evidence type="ECO:0000259" key="5">
    <source>
        <dbReference type="PROSITE" id="PS50893"/>
    </source>
</evidence>
<comment type="similarity">
    <text evidence="1">Belongs to the ABC transporter superfamily.</text>
</comment>